<sequence>MCTIGRTAGGTAGKAHHRTDRAQYPVWNGQERKDNGAKRCRSSFLNTTFLPRPLPSLFVEDTGGNRYNLITQENYEFLRDSYFRYACLLGKEAVHTPGRTFGEGIAKLHEEMEVLVGEELNVNIEEQNGRLLFRLWKTHCWGVLTLYYFPVKFVEDLNPELRRISITFIHQLMKANGIQTVLDEDDTDYVLTWISEGIPDETAEERRNHLKLLRSYEIGKVQALLRRVENRCYYKNLPKALDRYEPQNDYERSLVSAMKEGLDFLSPEHGIMEYSYDPFYEEEPECLPMYLHQQIRVVYDSNDMVTDYLVDYYNSYSRETYDIIPATTLALSPETEKLFCMDDYPERFLQWADKFINIII</sequence>
<dbReference type="AlphaFoldDB" id="A0A4Q5E341"/>
<reference evidence="2 3" key="1">
    <citation type="journal article" date="2019" name="Nat. Med.">
        <title>A library of human gut bacterial isolates paired with longitudinal multiomics data enables mechanistic microbiome research.</title>
        <authorList>
            <person name="Poyet M."/>
            <person name="Groussin M."/>
            <person name="Gibbons S.M."/>
            <person name="Avila-Pacheco J."/>
            <person name="Jiang X."/>
            <person name="Kearney S.M."/>
            <person name="Perrotta A.R."/>
            <person name="Berdy B."/>
            <person name="Zhao S."/>
            <person name="Lieberman T.D."/>
            <person name="Swanson P.K."/>
            <person name="Smith M."/>
            <person name="Roesemann S."/>
            <person name="Alexander J.E."/>
            <person name="Rich S.A."/>
            <person name="Livny J."/>
            <person name="Vlamakis H."/>
            <person name="Clish C."/>
            <person name="Bullock K."/>
            <person name="Deik A."/>
            <person name="Scott J."/>
            <person name="Pierce K.A."/>
            <person name="Xavier R.J."/>
            <person name="Alm E.J."/>
        </authorList>
    </citation>
    <scope>NUCLEOTIDE SEQUENCE [LARGE SCALE GENOMIC DNA]</scope>
    <source>
        <strain evidence="2 3">BIOML-A6</strain>
    </source>
</reference>
<dbReference type="Proteomes" id="UP000431575">
    <property type="component" value="Unassembled WGS sequence"/>
</dbReference>
<protein>
    <submittedName>
        <fullName evidence="2">Uncharacterized protein</fullName>
    </submittedName>
</protein>
<feature type="region of interest" description="Disordered" evidence="1">
    <location>
        <begin position="1"/>
        <end position="21"/>
    </location>
</feature>
<gene>
    <name evidence="2" type="ORF">GAP41_20170</name>
</gene>
<evidence type="ECO:0000313" key="2">
    <source>
        <dbReference type="EMBL" id="KAB4237289.1"/>
    </source>
</evidence>
<dbReference type="RefSeq" id="WP_032945894.1">
    <property type="nucleotide sequence ID" value="NZ_JAJCKM010000018.1"/>
</dbReference>
<accession>A0A4Q5E341</accession>
<dbReference type="EMBL" id="WCTM01000019">
    <property type="protein sequence ID" value="KAB4237289.1"/>
    <property type="molecule type" value="Genomic_DNA"/>
</dbReference>
<comment type="caution">
    <text evidence="2">The sequence shown here is derived from an EMBL/GenBank/DDBJ whole genome shotgun (WGS) entry which is preliminary data.</text>
</comment>
<evidence type="ECO:0000256" key="1">
    <source>
        <dbReference type="SAM" id="MobiDB-lite"/>
    </source>
</evidence>
<evidence type="ECO:0000313" key="3">
    <source>
        <dbReference type="Proteomes" id="UP000431575"/>
    </source>
</evidence>
<organism evidence="2 3">
    <name type="scientific">Bacteroides uniformis</name>
    <dbReference type="NCBI Taxonomy" id="820"/>
    <lineage>
        <taxon>Bacteria</taxon>
        <taxon>Pseudomonadati</taxon>
        <taxon>Bacteroidota</taxon>
        <taxon>Bacteroidia</taxon>
        <taxon>Bacteroidales</taxon>
        <taxon>Bacteroidaceae</taxon>
        <taxon>Bacteroides</taxon>
    </lineage>
</organism>
<proteinExistence type="predicted"/>
<name>A0A4Q5E341_BACUN</name>